<dbReference type="InterPro" id="IPR002347">
    <property type="entry name" value="SDR_fam"/>
</dbReference>
<dbReference type="EMBL" id="JAVDWE010000011">
    <property type="protein sequence ID" value="MDR7096031.1"/>
    <property type="molecule type" value="Genomic_DNA"/>
</dbReference>
<gene>
    <name evidence="5" type="ORF">J2X09_003784</name>
</gene>
<comment type="similarity">
    <text evidence="1 3">Belongs to the short-chain dehydrogenases/reductases (SDR) family.</text>
</comment>
<dbReference type="InterPro" id="IPR036291">
    <property type="entry name" value="NAD(P)-bd_dom_sf"/>
</dbReference>
<evidence type="ECO:0000256" key="2">
    <source>
        <dbReference type="ARBA" id="ARBA00023002"/>
    </source>
</evidence>
<proteinExistence type="inferred from homology"/>
<evidence type="ECO:0000313" key="6">
    <source>
        <dbReference type="Proteomes" id="UP001265550"/>
    </source>
</evidence>
<feature type="domain" description="Ketoreductase" evidence="4">
    <location>
        <begin position="9"/>
        <end position="211"/>
    </location>
</feature>
<dbReference type="RefSeq" id="WP_204734704.1">
    <property type="nucleotide sequence ID" value="NZ_JAVDWE010000011.1"/>
</dbReference>
<evidence type="ECO:0000256" key="3">
    <source>
        <dbReference type="RuleBase" id="RU000363"/>
    </source>
</evidence>
<dbReference type="SUPFAM" id="SSF51735">
    <property type="entry name" value="NAD(P)-binding Rossmann-fold domains"/>
    <property type="match status" value="1"/>
</dbReference>
<dbReference type="Pfam" id="PF00106">
    <property type="entry name" value="adh_short"/>
    <property type="match status" value="1"/>
</dbReference>
<dbReference type="PANTHER" id="PTHR43669:SF3">
    <property type="entry name" value="ALCOHOL DEHYDROGENASE, PUTATIVE (AFU_ORTHOLOGUE AFUA_3G03445)-RELATED"/>
    <property type="match status" value="1"/>
</dbReference>
<evidence type="ECO:0000256" key="1">
    <source>
        <dbReference type="ARBA" id="ARBA00006484"/>
    </source>
</evidence>
<dbReference type="InterPro" id="IPR057326">
    <property type="entry name" value="KR_dom"/>
</dbReference>
<accession>A0ABU1VEY7</accession>
<sequence length="282" mass="30473">MLKDQLQGKNAIVTGAASGIGAATALRLAQLGMHVVLADIKPGPLNSYAAQLKAQGLSVEAIATDVSDEASIVAMADFAEERFGPIHLAFNNAGIAMHGTPMHQMPMQDWQWVIDVNIRSIAYSIHHLLPRMLRHGQPGHFINTASIGGLQVNPAWLTGAYSMTKYAVVAMSEGLAQENKDSAIRVLVLCPSAVATGLGDSGSRPQRFGGATERPEQAFLAEAIKQHGASPDLVAQRILQAMEDPEEFFIFTDSSARPVIEARHQRIQQAFDRTEAFLQQVR</sequence>
<keyword evidence="6" id="KW-1185">Reference proteome</keyword>
<reference evidence="5 6" key="1">
    <citation type="submission" date="2023-07" db="EMBL/GenBank/DDBJ databases">
        <title>Sorghum-associated microbial communities from plants grown in Nebraska, USA.</title>
        <authorList>
            <person name="Schachtman D."/>
        </authorList>
    </citation>
    <scope>NUCLEOTIDE SEQUENCE [LARGE SCALE GENOMIC DNA]</scope>
    <source>
        <strain evidence="5 6">BE240</strain>
    </source>
</reference>
<dbReference type="Proteomes" id="UP001265550">
    <property type="component" value="Unassembled WGS sequence"/>
</dbReference>
<dbReference type="PANTHER" id="PTHR43669">
    <property type="entry name" value="5-KETO-D-GLUCONATE 5-REDUCTASE"/>
    <property type="match status" value="1"/>
</dbReference>
<dbReference type="SMART" id="SM00822">
    <property type="entry name" value="PKS_KR"/>
    <property type="match status" value="1"/>
</dbReference>
<dbReference type="PRINTS" id="PR00081">
    <property type="entry name" value="GDHRDH"/>
</dbReference>
<protein>
    <submittedName>
        <fullName evidence="5">NAD(P)-dependent dehydrogenase (Short-subunit alcohol dehydrogenase family)</fullName>
    </submittedName>
</protein>
<dbReference type="Gene3D" id="3.40.50.720">
    <property type="entry name" value="NAD(P)-binding Rossmann-like Domain"/>
    <property type="match status" value="1"/>
</dbReference>
<evidence type="ECO:0000313" key="5">
    <source>
        <dbReference type="EMBL" id="MDR7096031.1"/>
    </source>
</evidence>
<comment type="caution">
    <text evidence="5">The sequence shown here is derived from an EMBL/GenBank/DDBJ whole genome shotgun (WGS) entry which is preliminary data.</text>
</comment>
<name>A0ABU1VEY7_9BURK</name>
<keyword evidence="2" id="KW-0560">Oxidoreductase</keyword>
<dbReference type="PRINTS" id="PR00080">
    <property type="entry name" value="SDRFAMILY"/>
</dbReference>
<organism evidence="5 6">
    <name type="scientific">Hydrogenophaga laconesensis</name>
    <dbReference type="NCBI Taxonomy" id="1805971"/>
    <lineage>
        <taxon>Bacteria</taxon>
        <taxon>Pseudomonadati</taxon>
        <taxon>Pseudomonadota</taxon>
        <taxon>Betaproteobacteria</taxon>
        <taxon>Burkholderiales</taxon>
        <taxon>Comamonadaceae</taxon>
        <taxon>Hydrogenophaga</taxon>
    </lineage>
</organism>
<dbReference type="CDD" id="cd05233">
    <property type="entry name" value="SDR_c"/>
    <property type="match status" value="1"/>
</dbReference>
<evidence type="ECO:0000259" key="4">
    <source>
        <dbReference type="SMART" id="SM00822"/>
    </source>
</evidence>